<dbReference type="Pfam" id="PF22936">
    <property type="entry name" value="Pol_BBD"/>
    <property type="match status" value="1"/>
</dbReference>
<proteinExistence type="predicted"/>
<reference evidence="2 3" key="1">
    <citation type="journal article" date="2020" name="Cell">
        <title>Large-Scale Comparative Analyses of Tick Genomes Elucidate Their Genetic Diversity and Vector Capacities.</title>
        <authorList>
            <consortium name="Tick Genome and Microbiome Consortium (TIGMIC)"/>
            <person name="Jia N."/>
            <person name="Wang J."/>
            <person name="Shi W."/>
            <person name="Du L."/>
            <person name="Sun Y."/>
            <person name="Zhan W."/>
            <person name="Jiang J.F."/>
            <person name="Wang Q."/>
            <person name="Zhang B."/>
            <person name="Ji P."/>
            <person name="Bell-Sakyi L."/>
            <person name="Cui X.M."/>
            <person name="Yuan T.T."/>
            <person name="Jiang B.G."/>
            <person name="Yang W.F."/>
            <person name="Lam T.T."/>
            <person name="Chang Q.C."/>
            <person name="Ding S.J."/>
            <person name="Wang X.J."/>
            <person name="Zhu J.G."/>
            <person name="Ruan X.D."/>
            <person name="Zhao L."/>
            <person name="Wei J.T."/>
            <person name="Ye R.Z."/>
            <person name="Que T.C."/>
            <person name="Du C.H."/>
            <person name="Zhou Y.H."/>
            <person name="Cheng J.X."/>
            <person name="Dai P.F."/>
            <person name="Guo W.B."/>
            <person name="Han X.H."/>
            <person name="Huang E.J."/>
            <person name="Li L.F."/>
            <person name="Wei W."/>
            <person name="Gao Y.C."/>
            <person name="Liu J.Z."/>
            <person name="Shao H.Z."/>
            <person name="Wang X."/>
            <person name="Wang C.C."/>
            <person name="Yang T.C."/>
            <person name="Huo Q.B."/>
            <person name="Li W."/>
            <person name="Chen H.Y."/>
            <person name="Chen S.E."/>
            <person name="Zhou L.G."/>
            <person name="Ni X.B."/>
            <person name="Tian J.H."/>
            <person name="Sheng Y."/>
            <person name="Liu T."/>
            <person name="Pan Y.S."/>
            <person name="Xia L.Y."/>
            <person name="Li J."/>
            <person name="Zhao F."/>
            <person name="Cao W.C."/>
        </authorList>
    </citation>
    <scope>NUCLEOTIDE SEQUENCE [LARGE SCALE GENOMIC DNA]</scope>
    <source>
        <strain evidence="2">HaeL-2018</strain>
    </source>
</reference>
<keyword evidence="3" id="KW-1185">Reference proteome</keyword>
<organism evidence="2 3">
    <name type="scientific">Haemaphysalis longicornis</name>
    <name type="common">Bush tick</name>
    <dbReference type="NCBI Taxonomy" id="44386"/>
    <lineage>
        <taxon>Eukaryota</taxon>
        <taxon>Metazoa</taxon>
        <taxon>Ecdysozoa</taxon>
        <taxon>Arthropoda</taxon>
        <taxon>Chelicerata</taxon>
        <taxon>Arachnida</taxon>
        <taxon>Acari</taxon>
        <taxon>Parasitiformes</taxon>
        <taxon>Ixodida</taxon>
        <taxon>Ixodoidea</taxon>
        <taxon>Ixodidae</taxon>
        <taxon>Haemaphysalinae</taxon>
        <taxon>Haemaphysalis</taxon>
    </lineage>
</organism>
<dbReference type="InterPro" id="IPR054722">
    <property type="entry name" value="PolX-like_BBD"/>
</dbReference>
<evidence type="ECO:0000259" key="1">
    <source>
        <dbReference type="Pfam" id="PF22936"/>
    </source>
</evidence>
<dbReference type="OrthoDB" id="413361at2759"/>
<sequence>MALCAKGEAASHRGVWHLDSSATDHITSQRSKVTDLMPCESAVETANRESIKVEGKGRVEI</sequence>
<feature type="domain" description="Retrovirus-related Pol polyprotein from transposon TNT 1-94-like beta-barrel" evidence="1">
    <location>
        <begin position="16"/>
        <end position="61"/>
    </location>
</feature>
<protein>
    <recommendedName>
        <fullName evidence="1">Retrovirus-related Pol polyprotein from transposon TNT 1-94-like beta-barrel domain-containing protein</fullName>
    </recommendedName>
</protein>
<comment type="caution">
    <text evidence="2">The sequence shown here is derived from an EMBL/GenBank/DDBJ whole genome shotgun (WGS) entry which is preliminary data.</text>
</comment>
<name>A0A9J6GHM7_HAELO</name>
<evidence type="ECO:0000313" key="2">
    <source>
        <dbReference type="EMBL" id="KAH9374329.1"/>
    </source>
</evidence>
<dbReference type="AlphaFoldDB" id="A0A9J6GHM7"/>
<dbReference type="EMBL" id="JABSTR010000006">
    <property type="protein sequence ID" value="KAH9374329.1"/>
    <property type="molecule type" value="Genomic_DNA"/>
</dbReference>
<dbReference type="Proteomes" id="UP000821853">
    <property type="component" value="Chromosome 4"/>
</dbReference>
<dbReference type="VEuPathDB" id="VectorBase:HLOH_061384"/>
<gene>
    <name evidence="2" type="ORF">HPB48_013598</name>
</gene>
<evidence type="ECO:0000313" key="3">
    <source>
        <dbReference type="Proteomes" id="UP000821853"/>
    </source>
</evidence>
<accession>A0A9J6GHM7</accession>